<gene>
    <name evidence="2" type="ORF">HKX69_20990</name>
</gene>
<dbReference type="GO" id="GO:0004674">
    <property type="term" value="F:protein serine/threonine kinase activity"/>
    <property type="evidence" value="ECO:0007669"/>
    <property type="project" value="UniProtKB-KW"/>
</dbReference>
<organism evidence="2 3">
    <name type="scientific">Streptomyces argyrophylli</name>
    <dbReference type="NCBI Taxonomy" id="2726118"/>
    <lineage>
        <taxon>Bacteria</taxon>
        <taxon>Bacillati</taxon>
        <taxon>Actinomycetota</taxon>
        <taxon>Actinomycetes</taxon>
        <taxon>Kitasatosporales</taxon>
        <taxon>Streptomycetaceae</taxon>
        <taxon>Streptomyces</taxon>
    </lineage>
</organism>
<name>A0A6M4PM84_9ACTN</name>
<dbReference type="Proteomes" id="UP000502641">
    <property type="component" value="Chromosome"/>
</dbReference>
<evidence type="ECO:0000313" key="2">
    <source>
        <dbReference type="EMBL" id="QJS11649.1"/>
    </source>
</evidence>
<evidence type="ECO:0000313" key="3">
    <source>
        <dbReference type="Proteomes" id="UP000502641"/>
    </source>
</evidence>
<accession>A0A6M4PM84</accession>
<proteinExistence type="predicted"/>
<sequence length="43" mass="4825">MSRPTVGRAPRHHVRVPEHVRGLDGKTRGPVRWLPGTDVTDLN</sequence>
<feature type="region of interest" description="Disordered" evidence="1">
    <location>
        <begin position="20"/>
        <end position="43"/>
    </location>
</feature>
<dbReference type="AlphaFoldDB" id="A0A6M4PM84"/>
<dbReference type="EMBL" id="CP053189">
    <property type="protein sequence ID" value="QJS11649.1"/>
    <property type="molecule type" value="Genomic_DNA"/>
</dbReference>
<reference evidence="2 3" key="1">
    <citation type="submission" date="2020-05" db="EMBL/GenBank/DDBJ databases">
        <authorList>
            <person name="Li K."/>
        </authorList>
    </citation>
    <scope>NUCLEOTIDE SEQUENCE [LARGE SCALE GENOMIC DNA]</scope>
    <source>
        <strain evidence="3">jing01</strain>
    </source>
</reference>
<keyword evidence="3" id="KW-1185">Reference proteome</keyword>
<keyword evidence="2" id="KW-0418">Kinase</keyword>
<protein>
    <submittedName>
        <fullName evidence="2">Serine/threonine protein kinase</fullName>
    </submittedName>
</protein>
<dbReference type="KEGG" id="sarg:HKX69_20990"/>
<keyword evidence="2" id="KW-0808">Transferase</keyword>
<keyword evidence="2" id="KW-0723">Serine/threonine-protein kinase</keyword>
<evidence type="ECO:0000256" key="1">
    <source>
        <dbReference type="SAM" id="MobiDB-lite"/>
    </source>
</evidence>